<reference evidence="1 2" key="1">
    <citation type="submission" date="2019-03" db="EMBL/GenBank/DDBJ databases">
        <title>Genomic Encyclopedia of Type Strains, Phase IV (KMG-IV): sequencing the most valuable type-strain genomes for metagenomic binning, comparative biology and taxonomic classification.</title>
        <authorList>
            <person name="Goeker M."/>
        </authorList>
    </citation>
    <scope>NUCLEOTIDE SEQUENCE [LARGE SCALE GENOMIC DNA]</scope>
    <source>
        <strain evidence="1 2">DSM 21153</strain>
    </source>
</reference>
<dbReference type="InterPro" id="IPR039498">
    <property type="entry name" value="NTP_transf_5"/>
</dbReference>
<keyword evidence="1" id="KW-0808">Transferase</keyword>
<proteinExistence type="predicted"/>
<keyword evidence="2" id="KW-1185">Reference proteome</keyword>
<comment type="caution">
    <text evidence="1">The sequence shown here is derived from an EMBL/GenBank/DDBJ whole genome shotgun (WGS) entry which is preliminary data.</text>
</comment>
<evidence type="ECO:0000313" key="2">
    <source>
        <dbReference type="Proteomes" id="UP000295277"/>
    </source>
</evidence>
<evidence type="ECO:0000313" key="1">
    <source>
        <dbReference type="EMBL" id="TCM85525.1"/>
    </source>
</evidence>
<protein>
    <submittedName>
        <fullName evidence="1">Putative nucleotidyltransferase-like protein</fullName>
    </submittedName>
</protein>
<organism evidence="1 2">
    <name type="scientific">Rhodovulum steppense</name>
    <dbReference type="NCBI Taxonomy" id="540251"/>
    <lineage>
        <taxon>Bacteria</taxon>
        <taxon>Pseudomonadati</taxon>
        <taxon>Pseudomonadota</taxon>
        <taxon>Alphaproteobacteria</taxon>
        <taxon>Rhodobacterales</taxon>
        <taxon>Paracoccaceae</taxon>
        <taxon>Rhodovulum</taxon>
    </lineage>
</organism>
<name>A0A4R1YWJ8_9RHOB</name>
<dbReference type="Pfam" id="PF14907">
    <property type="entry name" value="NTP_transf_5"/>
    <property type="match status" value="1"/>
</dbReference>
<dbReference type="GO" id="GO:0016740">
    <property type="term" value="F:transferase activity"/>
    <property type="evidence" value="ECO:0007669"/>
    <property type="project" value="UniProtKB-KW"/>
</dbReference>
<dbReference type="EMBL" id="SLVM01000007">
    <property type="protein sequence ID" value="TCM85525.1"/>
    <property type="molecule type" value="Genomic_DNA"/>
</dbReference>
<dbReference type="AlphaFoldDB" id="A0A4R1YWJ8"/>
<sequence>MTADQDAAPPLLPPEGLGQIERVLMDLCLVAEDAVPTTLERLLQRIPDERADVIVGLDSRIRDILAIAAARLLPVADRLPAAWPDRLRAALAMEQARAAAFGRIVGQVLGDARVASLSPIVIGGAAIAAGHYPVAFLRHTAQLTLLMPDVDGCERARPVLTALGCQLESETPSRSRRVYRHPTGMPVVLFADRACTRMRDFRHADVLSRARPARMAGCPCQIPAPHDLWTELCYRAIVSGPTVSPQWLLDAVCLLASGDVEAADEAAFRQDTRMRLPYGALARALEAMLPQGALSPGRTEPDAR</sequence>
<accession>A0A4R1YWJ8</accession>
<gene>
    <name evidence="1" type="ORF">EV216_10799</name>
</gene>
<dbReference type="Proteomes" id="UP000295277">
    <property type="component" value="Unassembled WGS sequence"/>
</dbReference>